<proteinExistence type="inferred from homology"/>
<evidence type="ECO:0000256" key="3">
    <source>
        <dbReference type="ARBA" id="ARBA00022801"/>
    </source>
</evidence>
<dbReference type="OrthoDB" id="9773738at2"/>
<dbReference type="InterPro" id="IPR036866">
    <property type="entry name" value="RibonucZ/Hydroxyglut_hydro"/>
</dbReference>
<dbReference type="EMBL" id="RAQU01000361">
    <property type="protein sequence ID" value="RKK01057.1"/>
    <property type="molecule type" value="Genomic_DNA"/>
</dbReference>
<evidence type="ECO:0000313" key="7">
    <source>
        <dbReference type="EMBL" id="RMI26929.1"/>
    </source>
</evidence>
<keyword evidence="3 6" id="KW-0378">Hydrolase</keyword>
<dbReference type="SUPFAM" id="SSF56281">
    <property type="entry name" value="Metallo-hydrolase/oxidoreductase"/>
    <property type="match status" value="1"/>
</dbReference>
<evidence type="ECO:0000313" key="6">
    <source>
        <dbReference type="EMBL" id="RKK01057.1"/>
    </source>
</evidence>
<comment type="caution">
    <text evidence="6">The sequence shown here is derived from an EMBL/GenBank/DDBJ whole genome shotgun (WGS) entry which is preliminary data.</text>
</comment>
<gene>
    <name evidence="6" type="ORF">D6Z83_27035</name>
    <name evidence="7" type="ORF">EBE87_00620</name>
</gene>
<evidence type="ECO:0000259" key="5">
    <source>
        <dbReference type="SMART" id="SM00849"/>
    </source>
</evidence>
<dbReference type="GO" id="GO:0016787">
    <property type="term" value="F:hydrolase activity"/>
    <property type="evidence" value="ECO:0007669"/>
    <property type="project" value="UniProtKB-KW"/>
</dbReference>
<reference evidence="6 9" key="1">
    <citation type="submission" date="2018-09" db="EMBL/GenBank/DDBJ databases">
        <title>Roseomonas sp. nov., isolated from feces of Tibetan antelopes in the Qinghai-Tibet plateau, China.</title>
        <authorList>
            <person name="Tian Z."/>
        </authorList>
    </citation>
    <scope>NUCLEOTIDE SEQUENCE [LARGE SCALE GENOMIC DNA]</scope>
    <source>
        <strain evidence="7 8">Z23</strain>
        <strain evidence="6 9">Z24</strain>
    </source>
</reference>
<keyword evidence="8" id="KW-1185">Reference proteome</keyword>
<comment type="similarity">
    <text evidence="1">Belongs to the metallo-beta-lactamase superfamily.</text>
</comment>
<dbReference type="InterPro" id="IPR051013">
    <property type="entry name" value="MBL_superfamily_lactonases"/>
</dbReference>
<organism evidence="6 9">
    <name type="scientific">Teichococcus wenyumeiae</name>
    <dbReference type="NCBI Taxonomy" id="2478470"/>
    <lineage>
        <taxon>Bacteria</taxon>
        <taxon>Pseudomonadati</taxon>
        <taxon>Pseudomonadota</taxon>
        <taxon>Alphaproteobacteria</taxon>
        <taxon>Acetobacterales</taxon>
        <taxon>Roseomonadaceae</taxon>
        <taxon>Roseomonas</taxon>
    </lineage>
</organism>
<dbReference type="AlphaFoldDB" id="A0A3A9J1H4"/>
<evidence type="ECO:0000313" key="9">
    <source>
        <dbReference type="Proteomes" id="UP000278036"/>
    </source>
</evidence>
<name>A0A3A9J1H4_9PROT</name>
<evidence type="ECO:0000256" key="1">
    <source>
        <dbReference type="ARBA" id="ARBA00007749"/>
    </source>
</evidence>
<dbReference type="CDD" id="cd16277">
    <property type="entry name" value="metallo-hydrolase-like_MBL-fold"/>
    <property type="match status" value="1"/>
</dbReference>
<evidence type="ECO:0000256" key="2">
    <source>
        <dbReference type="ARBA" id="ARBA00022723"/>
    </source>
</evidence>
<dbReference type="PANTHER" id="PTHR42978">
    <property type="entry name" value="QUORUM-QUENCHING LACTONASE YTNP-RELATED-RELATED"/>
    <property type="match status" value="1"/>
</dbReference>
<dbReference type="SMART" id="SM00849">
    <property type="entry name" value="Lactamase_B"/>
    <property type="match status" value="1"/>
</dbReference>
<keyword evidence="2" id="KW-0479">Metal-binding</keyword>
<dbReference type="Gene3D" id="3.60.15.10">
    <property type="entry name" value="Ribonuclease Z/Hydroxyacylglutathione hydrolase-like"/>
    <property type="match status" value="1"/>
</dbReference>
<evidence type="ECO:0000313" key="8">
    <source>
        <dbReference type="Proteomes" id="UP000274097"/>
    </source>
</evidence>
<feature type="domain" description="Metallo-beta-lactamase" evidence="5">
    <location>
        <begin position="56"/>
        <end position="268"/>
    </location>
</feature>
<dbReference type="RefSeq" id="WP_120641156.1">
    <property type="nucleotide sequence ID" value="NZ_RAQU01000361.1"/>
</dbReference>
<dbReference type="Proteomes" id="UP000278036">
    <property type="component" value="Unassembled WGS sequence"/>
</dbReference>
<dbReference type="Proteomes" id="UP000274097">
    <property type="component" value="Unassembled WGS sequence"/>
</dbReference>
<accession>A0A3A9J1H4</accession>
<dbReference type="GO" id="GO:0046872">
    <property type="term" value="F:metal ion binding"/>
    <property type="evidence" value="ECO:0007669"/>
    <property type="project" value="UniProtKB-KW"/>
</dbReference>
<dbReference type="EMBL" id="RFLX01000001">
    <property type="protein sequence ID" value="RMI26929.1"/>
    <property type="molecule type" value="Genomic_DNA"/>
</dbReference>
<evidence type="ECO:0000256" key="4">
    <source>
        <dbReference type="ARBA" id="ARBA00022833"/>
    </source>
</evidence>
<sequence length="291" mass="31394">MRFGIGDAVVDVIADIDRFALPAGFLPDCDLEALLPHRDLLEPDHVDFAGGTFLLGVQALLLRVAGLVVLVDTCVGENKSRPNHPAWHERSATGFLERLAAAGVAPEAVDVVFCTHLHADHVGWNTRLLNGRWVPTFPRARYLIGKRELAQWMGRAQQDPGVNHGSHADSLLPVLEAGLVETVEDGYELAPGVTLVPLPGHTKGQMGLRLERNGARAIFCGDAIHTPVQVLRPEWSSRVCADPLAAAATRRELLECAAEDGTLLVPAHFRNCGCARVRREGGGFLLVFGPG</sequence>
<dbReference type="InterPro" id="IPR001279">
    <property type="entry name" value="Metallo-B-lactamas"/>
</dbReference>
<keyword evidence="4" id="KW-0862">Zinc</keyword>
<protein>
    <submittedName>
        <fullName evidence="6">MBL fold metallo-hydrolase</fullName>
    </submittedName>
</protein>
<dbReference type="Pfam" id="PF00753">
    <property type="entry name" value="Lactamase_B"/>
    <property type="match status" value="1"/>
</dbReference>
<dbReference type="PANTHER" id="PTHR42978:SF6">
    <property type="entry name" value="QUORUM-QUENCHING LACTONASE YTNP-RELATED"/>
    <property type="match status" value="1"/>
</dbReference>
<dbReference type="InParanoid" id="A0A3A9J1H4"/>